<keyword evidence="3" id="KW-1185">Reference proteome</keyword>
<dbReference type="Proteomes" id="UP000027222">
    <property type="component" value="Unassembled WGS sequence"/>
</dbReference>
<dbReference type="Pfam" id="PF00168">
    <property type="entry name" value="C2"/>
    <property type="match status" value="1"/>
</dbReference>
<dbReference type="InterPro" id="IPR035892">
    <property type="entry name" value="C2_domain_sf"/>
</dbReference>
<sequence length="133" mass="14248">MSAPTLAPTTTTVQKRTKFERVFKAAGRLPRFPAINFKPGFRSGIGIGRNGNLSPSHGEAPVAVLKLQVLGCSNLPAKGSINPFVVVSLLNKKSTTPVAKRTANPVYPVQDTTSDFPLYLSLVDRLGVVKFVV</sequence>
<name>A0A067SWD0_GALM3</name>
<dbReference type="HOGENOM" id="CLU_115481_0_0_1"/>
<proteinExistence type="predicted"/>
<evidence type="ECO:0000313" key="2">
    <source>
        <dbReference type="EMBL" id="KDR71964.1"/>
    </source>
</evidence>
<dbReference type="AlphaFoldDB" id="A0A067SWD0"/>
<evidence type="ECO:0000313" key="3">
    <source>
        <dbReference type="Proteomes" id="UP000027222"/>
    </source>
</evidence>
<dbReference type="OrthoDB" id="67700at2759"/>
<reference evidence="3" key="1">
    <citation type="journal article" date="2014" name="Proc. Natl. Acad. Sci. U.S.A.">
        <title>Extensive sampling of basidiomycete genomes demonstrates inadequacy of the white-rot/brown-rot paradigm for wood decay fungi.</title>
        <authorList>
            <person name="Riley R."/>
            <person name="Salamov A.A."/>
            <person name="Brown D.W."/>
            <person name="Nagy L.G."/>
            <person name="Floudas D."/>
            <person name="Held B.W."/>
            <person name="Levasseur A."/>
            <person name="Lombard V."/>
            <person name="Morin E."/>
            <person name="Otillar R."/>
            <person name="Lindquist E.A."/>
            <person name="Sun H."/>
            <person name="LaButti K.M."/>
            <person name="Schmutz J."/>
            <person name="Jabbour D."/>
            <person name="Luo H."/>
            <person name="Baker S.E."/>
            <person name="Pisabarro A.G."/>
            <person name="Walton J.D."/>
            <person name="Blanchette R.A."/>
            <person name="Henrissat B."/>
            <person name="Martin F."/>
            <person name="Cullen D."/>
            <person name="Hibbett D.S."/>
            <person name="Grigoriev I.V."/>
        </authorList>
    </citation>
    <scope>NUCLEOTIDE SEQUENCE [LARGE SCALE GENOMIC DNA]</scope>
    <source>
        <strain evidence="3">CBS 339.88</strain>
    </source>
</reference>
<dbReference type="Gene3D" id="2.60.40.150">
    <property type="entry name" value="C2 domain"/>
    <property type="match status" value="1"/>
</dbReference>
<protein>
    <recommendedName>
        <fullName evidence="1">C2 domain-containing protein</fullName>
    </recommendedName>
</protein>
<gene>
    <name evidence="2" type="ORF">GALMADRAFT_74425</name>
</gene>
<dbReference type="EMBL" id="KL142390">
    <property type="protein sequence ID" value="KDR71964.1"/>
    <property type="molecule type" value="Genomic_DNA"/>
</dbReference>
<evidence type="ECO:0000259" key="1">
    <source>
        <dbReference type="Pfam" id="PF00168"/>
    </source>
</evidence>
<organism evidence="2 3">
    <name type="scientific">Galerina marginata (strain CBS 339.88)</name>
    <dbReference type="NCBI Taxonomy" id="685588"/>
    <lineage>
        <taxon>Eukaryota</taxon>
        <taxon>Fungi</taxon>
        <taxon>Dikarya</taxon>
        <taxon>Basidiomycota</taxon>
        <taxon>Agaricomycotina</taxon>
        <taxon>Agaricomycetes</taxon>
        <taxon>Agaricomycetidae</taxon>
        <taxon>Agaricales</taxon>
        <taxon>Agaricineae</taxon>
        <taxon>Strophariaceae</taxon>
        <taxon>Galerina</taxon>
    </lineage>
</organism>
<accession>A0A067SWD0</accession>
<dbReference type="SUPFAM" id="SSF49562">
    <property type="entry name" value="C2 domain (Calcium/lipid-binding domain, CaLB)"/>
    <property type="match status" value="1"/>
</dbReference>
<dbReference type="InterPro" id="IPR000008">
    <property type="entry name" value="C2_dom"/>
</dbReference>
<dbReference type="STRING" id="685588.A0A067SWD0"/>
<dbReference type="CDD" id="cd00030">
    <property type="entry name" value="C2"/>
    <property type="match status" value="1"/>
</dbReference>
<feature type="domain" description="C2" evidence="1">
    <location>
        <begin position="65"/>
        <end position="107"/>
    </location>
</feature>